<proteinExistence type="predicted"/>
<evidence type="ECO:0000313" key="1">
    <source>
        <dbReference type="EMBL" id="HGG03096.1"/>
    </source>
</evidence>
<name>A0A7C3VUN3_9CYAN</name>
<dbReference type="AlphaFoldDB" id="A0A7C3VUN3"/>
<dbReference type="EMBL" id="DSPX01000213">
    <property type="protein sequence ID" value="HGG03096.1"/>
    <property type="molecule type" value="Genomic_DNA"/>
</dbReference>
<reference evidence="1" key="1">
    <citation type="journal article" date="2020" name="mSystems">
        <title>Genome- and Community-Level Interaction Insights into Carbon Utilization and Element Cycling Functions of Hydrothermarchaeota in Hydrothermal Sediment.</title>
        <authorList>
            <person name="Zhou Z."/>
            <person name="Liu Y."/>
            <person name="Xu W."/>
            <person name="Pan J."/>
            <person name="Luo Z.H."/>
            <person name="Li M."/>
        </authorList>
    </citation>
    <scope>NUCLEOTIDE SEQUENCE [LARGE SCALE GENOMIC DNA]</scope>
    <source>
        <strain evidence="1">SpSt-374</strain>
    </source>
</reference>
<sequence>MSYTFDILGVSPLIDFFYQQQQLPKQKTGPELAYLGAHKCTLDAFIDSAERVSPAKEWNLDRVVDTVINFWLHNQERVSYWKERLEDAGEENLLVARVADIDSLRTTFDSLLRDQI</sequence>
<accession>A0A7C3VUN3</accession>
<organism evidence="1">
    <name type="scientific">Planktothricoides sp. SpSt-374</name>
    <dbReference type="NCBI Taxonomy" id="2282167"/>
    <lineage>
        <taxon>Bacteria</taxon>
        <taxon>Bacillati</taxon>
        <taxon>Cyanobacteriota</taxon>
        <taxon>Cyanophyceae</taxon>
        <taxon>Oscillatoriophycideae</taxon>
        <taxon>Oscillatoriales</taxon>
        <taxon>Oscillatoriaceae</taxon>
        <taxon>Planktothricoides</taxon>
    </lineage>
</organism>
<protein>
    <submittedName>
        <fullName evidence="1">Uncharacterized protein</fullName>
    </submittedName>
</protein>
<comment type="caution">
    <text evidence="1">The sequence shown here is derived from an EMBL/GenBank/DDBJ whole genome shotgun (WGS) entry which is preliminary data.</text>
</comment>
<gene>
    <name evidence="1" type="ORF">ENR15_21260</name>
</gene>